<evidence type="ECO:0000313" key="8">
    <source>
        <dbReference type="EMBL" id="RII00192.1"/>
    </source>
</evidence>
<keyword evidence="4 6" id="KW-1133">Transmembrane helix</keyword>
<dbReference type="InterPro" id="IPR042106">
    <property type="entry name" value="Nuo/plastoQ_OxRdtase_6_NuoJ"/>
</dbReference>
<protein>
    <submittedName>
        <fullName evidence="8">DUF4040 domain-containing protein</fullName>
    </submittedName>
</protein>
<comment type="caution">
    <text evidence="8">The sequence shown here is derived from an EMBL/GenBank/DDBJ whole genome shotgun (WGS) entry which is preliminary data.</text>
</comment>
<name>A0A399FY83_UNCN2</name>
<feature type="transmembrane region" description="Helical" evidence="6">
    <location>
        <begin position="29"/>
        <end position="46"/>
    </location>
</feature>
<evidence type="ECO:0000256" key="1">
    <source>
        <dbReference type="ARBA" id="ARBA00004651"/>
    </source>
</evidence>
<accession>A0A399FY83</accession>
<evidence type="ECO:0000256" key="6">
    <source>
        <dbReference type="SAM" id="Phobius"/>
    </source>
</evidence>
<dbReference type="Gene3D" id="1.20.120.1200">
    <property type="entry name" value="NADH-ubiquinone/plastoquinone oxidoreductase chain 6, subunit NuoJ"/>
    <property type="match status" value="1"/>
</dbReference>
<evidence type="ECO:0000256" key="4">
    <source>
        <dbReference type="ARBA" id="ARBA00022989"/>
    </source>
</evidence>
<dbReference type="AlphaFoldDB" id="A0A399FY83"/>
<keyword evidence="3 6" id="KW-0812">Transmembrane</keyword>
<proteinExistence type="predicted"/>
<gene>
    <name evidence="8" type="ORF">B9J77_03445</name>
</gene>
<reference evidence="8 9" key="1">
    <citation type="submission" date="2018-08" db="EMBL/GenBank/DDBJ databases">
        <title>Draft genome of candidate division NPL-UPA2 bacterium Unc8 that adapted to ultra-basic serpentinizing groundwater.</title>
        <authorList>
            <person name="Ishii S."/>
            <person name="Suzuki S."/>
            <person name="Nealson K.H."/>
        </authorList>
    </citation>
    <scope>NUCLEOTIDE SEQUENCE [LARGE SCALE GENOMIC DNA]</scope>
    <source>
        <strain evidence="8">Unc8</strain>
    </source>
</reference>
<keyword evidence="2" id="KW-1003">Cell membrane</keyword>
<organism evidence="8 9">
    <name type="scientific">candidate division NPL-UPA2 bacterium Unc8</name>
    <dbReference type="NCBI Taxonomy" id="1980939"/>
    <lineage>
        <taxon>Bacteria</taxon>
    </lineage>
</organism>
<dbReference type="GO" id="GO:0005886">
    <property type="term" value="C:plasma membrane"/>
    <property type="evidence" value="ECO:0007669"/>
    <property type="project" value="UniProtKB-SubCell"/>
</dbReference>
<evidence type="ECO:0000256" key="2">
    <source>
        <dbReference type="ARBA" id="ARBA00022475"/>
    </source>
</evidence>
<dbReference type="Pfam" id="PF13244">
    <property type="entry name" value="MbhD"/>
    <property type="match status" value="1"/>
</dbReference>
<dbReference type="InterPro" id="IPR025383">
    <property type="entry name" value="MrpA_C/MbhD"/>
</dbReference>
<feature type="transmembrane region" description="Helical" evidence="6">
    <location>
        <begin position="52"/>
        <end position="72"/>
    </location>
</feature>
<comment type="subcellular location">
    <subcellularLocation>
        <location evidence="1">Cell membrane</location>
        <topology evidence="1">Multi-pass membrane protein</topology>
    </subcellularLocation>
</comment>
<keyword evidence="5 6" id="KW-0472">Membrane</keyword>
<evidence type="ECO:0000259" key="7">
    <source>
        <dbReference type="Pfam" id="PF13244"/>
    </source>
</evidence>
<feature type="domain" description="MrpA C-terminal/MbhD" evidence="7">
    <location>
        <begin position="11"/>
        <end position="75"/>
    </location>
</feature>
<dbReference type="EMBL" id="NDHY01000006">
    <property type="protein sequence ID" value="RII00192.1"/>
    <property type="molecule type" value="Genomic_DNA"/>
</dbReference>
<evidence type="ECO:0000256" key="3">
    <source>
        <dbReference type="ARBA" id="ARBA00022692"/>
    </source>
</evidence>
<sequence length="80" mass="8687">MGILEFILMSFLVILAIAVVFARDLLAATIVFLVYSLIMAIVFTQLKAPDVALTEAAVGAGITTLLFIITIAKTTRREEE</sequence>
<evidence type="ECO:0000256" key="5">
    <source>
        <dbReference type="ARBA" id="ARBA00023136"/>
    </source>
</evidence>
<feature type="transmembrane region" description="Helical" evidence="6">
    <location>
        <begin position="6"/>
        <end position="22"/>
    </location>
</feature>
<evidence type="ECO:0000313" key="9">
    <source>
        <dbReference type="Proteomes" id="UP000266287"/>
    </source>
</evidence>
<dbReference type="Proteomes" id="UP000266287">
    <property type="component" value="Unassembled WGS sequence"/>
</dbReference>